<feature type="transmembrane region" description="Helical" evidence="1">
    <location>
        <begin position="54"/>
        <end position="76"/>
    </location>
</feature>
<accession>A0ABW6WUY6</accession>
<dbReference type="Proteomes" id="UP001602245">
    <property type="component" value="Unassembled WGS sequence"/>
</dbReference>
<dbReference type="EMBL" id="JBIAZU010000008">
    <property type="protein sequence ID" value="MFF5296057.1"/>
    <property type="molecule type" value="Genomic_DNA"/>
</dbReference>
<keyword evidence="2" id="KW-0482">Metalloprotease</keyword>
<sequence length="384" mass="41792">MPELTAREAAIEASGWGNKVYFWQPRNACLWVYALIVGYGLWNAFGIVNGEVRVYGPALAASTVIFVVYGSLFWWFTTRIDRYSRQPLSLIVAAFVWGGFGATWTIALSGNTALIGLYAKLVDQNFALSWGAGLSAPFFEELGKGAGVLLLMFIAPRVIRTAYDGFIIGAFAGLGFEILEDIFYALNSAPEQFGSHQLVTSLNTVVLRLLTGFSAHILYTAIFGAGLVYLVGTVAQPRRVGRGLTLMVTAMLLHGLWDSVTALAGGDGKVILPLLAVITLLAFAAVITVFNLTVGTERATMRAVMTPEMESGVLTPDELDALSGGWRQRRAYRRAGHGRHGRRLRHHRLEAAHDLADQIAASAGRETDRVRFARAELARLNALT</sequence>
<dbReference type="GO" id="GO:0008237">
    <property type="term" value="F:metallopeptidase activity"/>
    <property type="evidence" value="ECO:0007669"/>
    <property type="project" value="UniProtKB-KW"/>
</dbReference>
<keyword evidence="1" id="KW-0812">Transmembrane</keyword>
<feature type="transmembrane region" description="Helical" evidence="1">
    <location>
        <begin position="270"/>
        <end position="292"/>
    </location>
</feature>
<feature type="transmembrane region" description="Helical" evidence="1">
    <location>
        <begin position="243"/>
        <end position="264"/>
    </location>
</feature>
<dbReference type="PANTHER" id="PTHR36844:SF1">
    <property type="entry name" value="PROTEASE PRSW"/>
    <property type="match status" value="1"/>
</dbReference>
<keyword evidence="2" id="KW-0645">Protease</keyword>
<proteinExistence type="predicted"/>
<reference evidence="2 3" key="1">
    <citation type="submission" date="2024-10" db="EMBL/GenBank/DDBJ databases">
        <title>The Natural Products Discovery Center: Release of the First 8490 Sequenced Strains for Exploring Actinobacteria Biosynthetic Diversity.</title>
        <authorList>
            <person name="Kalkreuter E."/>
            <person name="Kautsar S.A."/>
            <person name="Yang D."/>
            <person name="Bader C.D."/>
            <person name="Teijaro C.N."/>
            <person name="Fluegel L."/>
            <person name="Davis C.M."/>
            <person name="Simpson J.R."/>
            <person name="Lauterbach L."/>
            <person name="Steele A.D."/>
            <person name="Gui C."/>
            <person name="Meng S."/>
            <person name="Li G."/>
            <person name="Viehrig K."/>
            <person name="Ye F."/>
            <person name="Su P."/>
            <person name="Kiefer A.F."/>
            <person name="Nichols A."/>
            <person name="Cepeda A.J."/>
            <person name="Yan W."/>
            <person name="Fan B."/>
            <person name="Jiang Y."/>
            <person name="Adhikari A."/>
            <person name="Zheng C.-J."/>
            <person name="Schuster L."/>
            <person name="Cowan T.M."/>
            <person name="Smanski M.J."/>
            <person name="Chevrette M.G."/>
            <person name="De Carvalho L.P.S."/>
            <person name="Shen B."/>
        </authorList>
    </citation>
    <scope>NUCLEOTIDE SEQUENCE [LARGE SCALE GENOMIC DNA]</scope>
    <source>
        <strain evidence="2 3">NPDC000087</strain>
    </source>
</reference>
<dbReference type="RefSeq" id="WP_040433783.1">
    <property type="nucleotide sequence ID" value="NZ_JBIAZU010000008.1"/>
</dbReference>
<feature type="transmembrane region" description="Helical" evidence="1">
    <location>
        <begin position="88"/>
        <end position="107"/>
    </location>
</feature>
<feature type="transmembrane region" description="Helical" evidence="1">
    <location>
        <begin position="206"/>
        <end position="231"/>
    </location>
</feature>
<keyword evidence="3" id="KW-1185">Reference proteome</keyword>
<feature type="transmembrane region" description="Helical" evidence="1">
    <location>
        <begin position="127"/>
        <end position="154"/>
    </location>
</feature>
<gene>
    <name evidence="2" type="ORF">ACFY35_42045</name>
</gene>
<protein>
    <submittedName>
        <fullName evidence="2">PrsW family intramembrane metalloprotease</fullName>
    </submittedName>
</protein>
<organism evidence="2 3">
    <name type="scientific">Paractinoplanes globisporus</name>
    <dbReference type="NCBI Taxonomy" id="113565"/>
    <lineage>
        <taxon>Bacteria</taxon>
        <taxon>Bacillati</taxon>
        <taxon>Actinomycetota</taxon>
        <taxon>Actinomycetes</taxon>
        <taxon>Micromonosporales</taxon>
        <taxon>Micromonosporaceae</taxon>
        <taxon>Paractinoplanes</taxon>
    </lineage>
</organism>
<evidence type="ECO:0000256" key="1">
    <source>
        <dbReference type="SAM" id="Phobius"/>
    </source>
</evidence>
<feature type="transmembrane region" description="Helical" evidence="1">
    <location>
        <begin position="28"/>
        <end position="48"/>
    </location>
</feature>
<name>A0ABW6WUY6_9ACTN</name>
<keyword evidence="1" id="KW-1133">Transmembrane helix</keyword>
<keyword evidence="1" id="KW-0472">Membrane</keyword>
<dbReference type="Pfam" id="PF13367">
    <property type="entry name" value="PrsW-protease"/>
    <property type="match status" value="1"/>
</dbReference>
<evidence type="ECO:0000313" key="3">
    <source>
        <dbReference type="Proteomes" id="UP001602245"/>
    </source>
</evidence>
<comment type="caution">
    <text evidence="2">The sequence shown here is derived from an EMBL/GenBank/DDBJ whole genome shotgun (WGS) entry which is preliminary data.</text>
</comment>
<feature type="transmembrane region" description="Helical" evidence="1">
    <location>
        <begin position="166"/>
        <end position="186"/>
    </location>
</feature>
<dbReference type="InterPro" id="IPR026898">
    <property type="entry name" value="PrsW"/>
</dbReference>
<dbReference type="PANTHER" id="PTHR36844">
    <property type="entry name" value="PROTEASE PRSW"/>
    <property type="match status" value="1"/>
</dbReference>
<evidence type="ECO:0000313" key="2">
    <source>
        <dbReference type="EMBL" id="MFF5296057.1"/>
    </source>
</evidence>
<keyword evidence="2" id="KW-0378">Hydrolase</keyword>